<accession>A0ABW8AMV3</accession>
<gene>
    <name evidence="2" type="ORF">ACIB24_09455</name>
</gene>
<evidence type="ECO:0000256" key="1">
    <source>
        <dbReference type="SAM" id="MobiDB-lite"/>
    </source>
</evidence>
<sequence length="243" mass="26376">MTALERLRKRLFPQAPQVNEPGGPADRAEEETLRARLAEDPNEVASFNRLAQIVASRAAEGHEGGDLQTEADDAVWALAEEIAQSSRAWYPLIELARLSIDDDRDVALRRLSTAAERDASGVALAQGLAMLRDAGHAVDALNLGVGHWRPREHVVDAGRQLVQAAVEAGRTGEARRHLDALTEHPDQETVAAMREELEARIALADEAVQAGQPAHFSPNTGVIDVSTTSRLRQLLRRGSEASE</sequence>
<dbReference type="Proteomes" id="UP001612915">
    <property type="component" value="Unassembled WGS sequence"/>
</dbReference>
<organism evidence="2 3">
    <name type="scientific">Spongisporangium articulatum</name>
    <dbReference type="NCBI Taxonomy" id="3362603"/>
    <lineage>
        <taxon>Bacteria</taxon>
        <taxon>Bacillati</taxon>
        <taxon>Actinomycetota</taxon>
        <taxon>Actinomycetes</taxon>
        <taxon>Kineosporiales</taxon>
        <taxon>Kineosporiaceae</taxon>
        <taxon>Spongisporangium</taxon>
    </lineage>
</organism>
<reference evidence="2 3" key="1">
    <citation type="submission" date="2024-10" db="EMBL/GenBank/DDBJ databases">
        <title>The Natural Products Discovery Center: Release of the First 8490 Sequenced Strains for Exploring Actinobacteria Biosynthetic Diversity.</title>
        <authorList>
            <person name="Kalkreuter E."/>
            <person name="Kautsar S.A."/>
            <person name="Yang D."/>
            <person name="Bader C.D."/>
            <person name="Teijaro C.N."/>
            <person name="Fluegel L."/>
            <person name="Davis C.M."/>
            <person name="Simpson J.R."/>
            <person name="Lauterbach L."/>
            <person name="Steele A.D."/>
            <person name="Gui C."/>
            <person name="Meng S."/>
            <person name="Li G."/>
            <person name="Viehrig K."/>
            <person name="Ye F."/>
            <person name="Su P."/>
            <person name="Kiefer A.F."/>
            <person name="Nichols A."/>
            <person name="Cepeda A.J."/>
            <person name="Yan W."/>
            <person name="Fan B."/>
            <person name="Jiang Y."/>
            <person name="Adhikari A."/>
            <person name="Zheng C.-J."/>
            <person name="Schuster L."/>
            <person name="Cowan T.M."/>
            <person name="Smanski M.J."/>
            <person name="Chevrette M.G."/>
            <person name="De Carvalho L.P.S."/>
            <person name="Shen B."/>
        </authorList>
    </citation>
    <scope>NUCLEOTIDE SEQUENCE [LARGE SCALE GENOMIC DNA]</scope>
    <source>
        <strain evidence="2 3">NPDC049639</strain>
    </source>
</reference>
<proteinExistence type="predicted"/>
<dbReference type="RefSeq" id="WP_398278606.1">
    <property type="nucleotide sequence ID" value="NZ_JBITLV010000002.1"/>
</dbReference>
<name>A0ABW8AMV3_9ACTN</name>
<comment type="caution">
    <text evidence="2">The sequence shown here is derived from an EMBL/GenBank/DDBJ whole genome shotgun (WGS) entry which is preliminary data.</text>
</comment>
<protein>
    <recommendedName>
        <fullName evidence="4">Tetratricopeptide repeat-containing protein</fullName>
    </recommendedName>
</protein>
<evidence type="ECO:0000313" key="3">
    <source>
        <dbReference type="Proteomes" id="UP001612915"/>
    </source>
</evidence>
<dbReference type="EMBL" id="JBITLV010000002">
    <property type="protein sequence ID" value="MFI7587287.1"/>
    <property type="molecule type" value="Genomic_DNA"/>
</dbReference>
<evidence type="ECO:0000313" key="2">
    <source>
        <dbReference type="EMBL" id="MFI7587287.1"/>
    </source>
</evidence>
<evidence type="ECO:0008006" key="4">
    <source>
        <dbReference type="Google" id="ProtNLM"/>
    </source>
</evidence>
<keyword evidence="3" id="KW-1185">Reference proteome</keyword>
<feature type="region of interest" description="Disordered" evidence="1">
    <location>
        <begin position="1"/>
        <end position="30"/>
    </location>
</feature>